<feature type="transmembrane region" description="Helical" evidence="7">
    <location>
        <begin position="21"/>
        <end position="41"/>
    </location>
</feature>
<dbReference type="PANTHER" id="PTHR43227:SF8">
    <property type="entry name" value="DIACETYLCHITOBIOSE UPTAKE SYSTEM PERMEASE PROTEIN DASB"/>
    <property type="match status" value="1"/>
</dbReference>
<evidence type="ECO:0000256" key="5">
    <source>
        <dbReference type="ARBA" id="ARBA00022989"/>
    </source>
</evidence>
<keyword evidence="2 7" id="KW-0813">Transport</keyword>
<feature type="transmembrane region" description="Helical" evidence="7">
    <location>
        <begin position="220"/>
        <end position="239"/>
    </location>
</feature>
<dbReference type="EMBL" id="DWYG01000011">
    <property type="protein sequence ID" value="HJB41074.1"/>
    <property type="molecule type" value="Genomic_DNA"/>
</dbReference>
<proteinExistence type="inferred from homology"/>
<keyword evidence="3" id="KW-1003">Cell membrane</keyword>
<dbReference type="GO" id="GO:0005886">
    <property type="term" value="C:plasma membrane"/>
    <property type="evidence" value="ECO:0007669"/>
    <property type="project" value="UniProtKB-SubCell"/>
</dbReference>
<keyword evidence="5 7" id="KW-1133">Transmembrane helix</keyword>
<gene>
    <name evidence="9" type="ORF">H9945_01080</name>
</gene>
<evidence type="ECO:0000259" key="8">
    <source>
        <dbReference type="PROSITE" id="PS50928"/>
    </source>
</evidence>
<dbReference type="Proteomes" id="UP000886803">
    <property type="component" value="Unassembled WGS sequence"/>
</dbReference>
<dbReference type="Gene3D" id="1.10.3720.10">
    <property type="entry name" value="MetI-like"/>
    <property type="match status" value="1"/>
</dbReference>
<keyword evidence="6 7" id="KW-0472">Membrane</keyword>
<dbReference type="AlphaFoldDB" id="A0A9D2S2L3"/>
<feature type="transmembrane region" description="Helical" evidence="7">
    <location>
        <begin position="120"/>
        <end position="140"/>
    </location>
</feature>
<dbReference type="Pfam" id="PF00528">
    <property type="entry name" value="BPD_transp_1"/>
    <property type="match status" value="1"/>
</dbReference>
<dbReference type="GO" id="GO:0055085">
    <property type="term" value="P:transmembrane transport"/>
    <property type="evidence" value="ECO:0007669"/>
    <property type="project" value="InterPro"/>
</dbReference>
<evidence type="ECO:0000313" key="9">
    <source>
        <dbReference type="EMBL" id="HJB41074.1"/>
    </source>
</evidence>
<evidence type="ECO:0000256" key="3">
    <source>
        <dbReference type="ARBA" id="ARBA00022475"/>
    </source>
</evidence>
<feature type="transmembrane region" description="Helical" evidence="7">
    <location>
        <begin position="78"/>
        <end position="99"/>
    </location>
</feature>
<dbReference type="CDD" id="cd06261">
    <property type="entry name" value="TM_PBP2"/>
    <property type="match status" value="1"/>
</dbReference>
<evidence type="ECO:0000256" key="1">
    <source>
        <dbReference type="ARBA" id="ARBA00004651"/>
    </source>
</evidence>
<accession>A0A9D2S2L3</accession>
<dbReference type="InterPro" id="IPR035906">
    <property type="entry name" value="MetI-like_sf"/>
</dbReference>
<comment type="subcellular location">
    <subcellularLocation>
        <location evidence="1 7">Cell membrane</location>
        <topology evidence="1 7">Multi-pass membrane protein</topology>
    </subcellularLocation>
</comment>
<dbReference type="SUPFAM" id="SSF161098">
    <property type="entry name" value="MetI-like"/>
    <property type="match status" value="1"/>
</dbReference>
<evidence type="ECO:0000256" key="4">
    <source>
        <dbReference type="ARBA" id="ARBA00022692"/>
    </source>
</evidence>
<dbReference type="PANTHER" id="PTHR43227">
    <property type="entry name" value="BLL4140 PROTEIN"/>
    <property type="match status" value="1"/>
</dbReference>
<name>A0A9D2S2L3_9FIRM</name>
<comment type="caution">
    <text evidence="9">The sequence shown here is derived from an EMBL/GenBank/DDBJ whole genome shotgun (WGS) entry which is preliminary data.</text>
</comment>
<organism evidence="9 10">
    <name type="scientific">Candidatus Gemmiger avicola</name>
    <dbReference type="NCBI Taxonomy" id="2838605"/>
    <lineage>
        <taxon>Bacteria</taxon>
        <taxon>Bacillati</taxon>
        <taxon>Bacillota</taxon>
        <taxon>Clostridia</taxon>
        <taxon>Eubacteriales</taxon>
        <taxon>Gemmiger</taxon>
    </lineage>
</organism>
<feature type="transmembrane region" description="Helical" evidence="7">
    <location>
        <begin position="160"/>
        <end position="176"/>
    </location>
</feature>
<keyword evidence="4 7" id="KW-0812">Transmembrane</keyword>
<dbReference type="PROSITE" id="PS50928">
    <property type="entry name" value="ABC_TM1"/>
    <property type="match status" value="1"/>
</dbReference>
<feature type="domain" description="ABC transmembrane type-1" evidence="8">
    <location>
        <begin position="74"/>
        <end position="291"/>
    </location>
</feature>
<evidence type="ECO:0000256" key="6">
    <source>
        <dbReference type="ARBA" id="ARBA00023136"/>
    </source>
</evidence>
<comment type="similarity">
    <text evidence="7">Belongs to the binding-protein-dependent transport system permease family.</text>
</comment>
<reference evidence="9" key="2">
    <citation type="submission" date="2021-04" db="EMBL/GenBank/DDBJ databases">
        <authorList>
            <person name="Gilroy R."/>
        </authorList>
    </citation>
    <scope>NUCLEOTIDE SEQUENCE</scope>
    <source>
        <strain evidence="9">ChiBcec8-13705</strain>
    </source>
</reference>
<protein>
    <submittedName>
        <fullName evidence="9">Sugar ABC transporter permease</fullName>
    </submittedName>
</protein>
<reference evidence="9" key="1">
    <citation type="journal article" date="2021" name="PeerJ">
        <title>Extensive microbial diversity within the chicken gut microbiome revealed by metagenomics and culture.</title>
        <authorList>
            <person name="Gilroy R."/>
            <person name="Ravi A."/>
            <person name="Getino M."/>
            <person name="Pursley I."/>
            <person name="Horton D.L."/>
            <person name="Alikhan N.F."/>
            <person name="Baker D."/>
            <person name="Gharbi K."/>
            <person name="Hall N."/>
            <person name="Watson M."/>
            <person name="Adriaenssens E.M."/>
            <person name="Foster-Nyarko E."/>
            <person name="Jarju S."/>
            <person name="Secka A."/>
            <person name="Antonio M."/>
            <person name="Oren A."/>
            <person name="Chaudhuri R.R."/>
            <person name="La Ragione R."/>
            <person name="Hildebrand F."/>
            <person name="Pallen M.J."/>
        </authorList>
    </citation>
    <scope>NUCLEOTIDE SEQUENCE</scope>
    <source>
        <strain evidence="9">ChiBcec8-13705</strain>
    </source>
</reference>
<evidence type="ECO:0000313" key="10">
    <source>
        <dbReference type="Proteomes" id="UP000886803"/>
    </source>
</evidence>
<feature type="transmembrane region" description="Helical" evidence="7">
    <location>
        <begin position="273"/>
        <end position="292"/>
    </location>
</feature>
<evidence type="ECO:0000256" key="2">
    <source>
        <dbReference type="ARBA" id="ARBA00022448"/>
    </source>
</evidence>
<evidence type="ECO:0000256" key="7">
    <source>
        <dbReference type="RuleBase" id="RU363032"/>
    </source>
</evidence>
<sequence length="297" mass="32256">MRAPCKAPRRRRKPNPEGRAAALLLLPSLLGTAVFVLLPFAETVRRSFCDARGRFAGFANYRAVLENAAFQLAARNTARFLCSCVPILLAVSLLLALGVRVVARRRDGGETARGRVFRTSFLLPMAIPVASIVVLWQALFAENGLVNAWLGALGAPAIDWMGSSAAFWVLVLTYVWKNAGYDMILWLAGLDGIGADLYEAASVDGANAWQKFWQITLPNLRPTFGMVGVLSVLNSFKAFREAFLVGGNYPDESMYLLQHLFNNWFLALDLPRLTAAAVLMAAAIGALVLALLRGGKG</sequence>
<dbReference type="InterPro" id="IPR000515">
    <property type="entry name" value="MetI-like"/>
</dbReference>
<dbReference type="InterPro" id="IPR050809">
    <property type="entry name" value="UgpAE/MalFG_permease"/>
</dbReference>